<dbReference type="PROSITE" id="PS01033">
    <property type="entry name" value="GLOBIN"/>
    <property type="match status" value="1"/>
</dbReference>
<dbReference type="OrthoDB" id="436496at2759"/>
<proteinExistence type="inferred from homology"/>
<comment type="similarity">
    <text evidence="6">Belongs to the globin family.</text>
</comment>
<feature type="compositionally biased region" description="Basic and acidic residues" evidence="7">
    <location>
        <begin position="1"/>
        <end position="23"/>
    </location>
</feature>
<reference evidence="9" key="1">
    <citation type="submission" date="2021-02" db="EMBL/GenBank/DDBJ databases">
        <authorList>
            <person name="Dougan E. K."/>
            <person name="Rhodes N."/>
            <person name="Thang M."/>
            <person name="Chan C."/>
        </authorList>
    </citation>
    <scope>NUCLEOTIDE SEQUENCE</scope>
</reference>
<evidence type="ECO:0000256" key="4">
    <source>
        <dbReference type="ARBA" id="ARBA00022723"/>
    </source>
</evidence>
<dbReference type="SMART" id="SM00454">
    <property type="entry name" value="SAM"/>
    <property type="match status" value="1"/>
</dbReference>
<evidence type="ECO:0000256" key="7">
    <source>
        <dbReference type="SAM" id="MobiDB-lite"/>
    </source>
</evidence>
<keyword evidence="1 6" id="KW-0813">Transport</keyword>
<dbReference type="Pfam" id="PF00042">
    <property type="entry name" value="Globin"/>
    <property type="match status" value="1"/>
</dbReference>
<gene>
    <name evidence="9" type="primary">NGB</name>
    <name evidence="9" type="ORF">SNEC2469_LOCUS8522</name>
</gene>
<keyword evidence="3 6" id="KW-0561">Oxygen transport</keyword>
<dbReference type="InterPro" id="IPR012292">
    <property type="entry name" value="Globin/Proto"/>
</dbReference>
<feature type="region of interest" description="Disordered" evidence="7">
    <location>
        <begin position="299"/>
        <end position="331"/>
    </location>
</feature>
<dbReference type="SUPFAM" id="SSF46458">
    <property type="entry name" value="Globin-like"/>
    <property type="match status" value="1"/>
</dbReference>
<dbReference type="SUPFAM" id="SSF47769">
    <property type="entry name" value="SAM/Pointed domain"/>
    <property type="match status" value="1"/>
</dbReference>
<organism evidence="9 10">
    <name type="scientific">Symbiodinium necroappetens</name>
    <dbReference type="NCBI Taxonomy" id="1628268"/>
    <lineage>
        <taxon>Eukaryota</taxon>
        <taxon>Sar</taxon>
        <taxon>Alveolata</taxon>
        <taxon>Dinophyceae</taxon>
        <taxon>Suessiales</taxon>
        <taxon>Symbiodiniaceae</taxon>
        <taxon>Symbiodinium</taxon>
    </lineage>
</organism>
<accession>A0A812NW40</accession>
<feature type="region of interest" description="Disordered" evidence="7">
    <location>
        <begin position="1"/>
        <end position="35"/>
    </location>
</feature>
<name>A0A812NW40_9DINO</name>
<dbReference type="GO" id="GO:0020037">
    <property type="term" value="F:heme binding"/>
    <property type="evidence" value="ECO:0007669"/>
    <property type="project" value="InterPro"/>
</dbReference>
<dbReference type="PANTHER" id="PTHR46458:SF1">
    <property type="entry name" value="GEO09476P1"/>
    <property type="match status" value="1"/>
</dbReference>
<dbReference type="InterPro" id="IPR009050">
    <property type="entry name" value="Globin-like_sf"/>
</dbReference>
<dbReference type="Pfam" id="PF00536">
    <property type="entry name" value="SAM_1"/>
    <property type="match status" value="1"/>
</dbReference>
<dbReference type="InterPro" id="IPR000971">
    <property type="entry name" value="Globin"/>
</dbReference>
<dbReference type="CDD" id="cd09487">
    <property type="entry name" value="SAM_superfamily"/>
    <property type="match status" value="1"/>
</dbReference>
<evidence type="ECO:0000256" key="1">
    <source>
        <dbReference type="ARBA" id="ARBA00022448"/>
    </source>
</evidence>
<dbReference type="GO" id="GO:0019825">
    <property type="term" value="F:oxygen binding"/>
    <property type="evidence" value="ECO:0007669"/>
    <property type="project" value="InterPro"/>
</dbReference>
<feature type="domain" description="Globin" evidence="8">
    <location>
        <begin position="119"/>
        <end position="280"/>
    </location>
</feature>
<dbReference type="EMBL" id="CAJNJA010014031">
    <property type="protein sequence ID" value="CAE7334228.1"/>
    <property type="molecule type" value="Genomic_DNA"/>
</dbReference>
<dbReference type="GO" id="GO:0046872">
    <property type="term" value="F:metal ion binding"/>
    <property type="evidence" value="ECO:0007669"/>
    <property type="project" value="UniProtKB-KW"/>
</dbReference>
<dbReference type="AlphaFoldDB" id="A0A812NW40"/>
<evidence type="ECO:0000256" key="2">
    <source>
        <dbReference type="ARBA" id="ARBA00022617"/>
    </source>
</evidence>
<evidence type="ECO:0000313" key="10">
    <source>
        <dbReference type="Proteomes" id="UP000601435"/>
    </source>
</evidence>
<dbReference type="GO" id="GO:0005344">
    <property type="term" value="F:oxygen carrier activity"/>
    <property type="evidence" value="ECO:0007669"/>
    <property type="project" value="UniProtKB-KW"/>
</dbReference>
<dbReference type="InterPro" id="IPR013761">
    <property type="entry name" value="SAM/pointed_sf"/>
</dbReference>
<sequence>MARQRDVTVPRAWQEHSRPKPEKAPGGPPSKFASDRNPVTAFLRQAGLIQYARVLNHHGFDDMETLLCMEDEHMREMGIATGHILKLKRHLREHALQRFGQREPASQSSQIAVPRFGGGETHGKAYTSVQLSWMKLKDEIGLSTVGGLFYQKFFALEPEAKALFPLSMRFRYMDWDASEEEDPDDPTHSPALKNLWAKFISVVGSAVAGFQDTCRLVPMLQQLGMRHAGYGLKEGYFHLAGKILVDCIAEGLGESFTKEVENAWVMVSGFMVATMLSGFSTAQKDIQDAEERLRFSLHPSDAESTALGETELETDLDSRQITPEDLDAYRQ</sequence>
<dbReference type="InterPro" id="IPR001660">
    <property type="entry name" value="SAM"/>
</dbReference>
<evidence type="ECO:0000256" key="3">
    <source>
        <dbReference type="ARBA" id="ARBA00022621"/>
    </source>
</evidence>
<keyword evidence="2 6" id="KW-0349">Heme</keyword>
<protein>
    <submittedName>
        <fullName evidence="9">NGB protein</fullName>
    </submittedName>
</protein>
<evidence type="ECO:0000256" key="6">
    <source>
        <dbReference type="RuleBase" id="RU000356"/>
    </source>
</evidence>
<keyword evidence="4" id="KW-0479">Metal-binding</keyword>
<evidence type="ECO:0000256" key="5">
    <source>
        <dbReference type="ARBA" id="ARBA00023004"/>
    </source>
</evidence>
<comment type="caution">
    <text evidence="9">The sequence shown here is derived from an EMBL/GenBank/DDBJ whole genome shotgun (WGS) entry which is preliminary data.</text>
</comment>
<keyword evidence="5" id="KW-0408">Iron</keyword>
<dbReference type="Gene3D" id="1.10.490.10">
    <property type="entry name" value="Globins"/>
    <property type="match status" value="1"/>
</dbReference>
<dbReference type="Proteomes" id="UP000601435">
    <property type="component" value="Unassembled WGS sequence"/>
</dbReference>
<evidence type="ECO:0000259" key="8">
    <source>
        <dbReference type="PROSITE" id="PS01033"/>
    </source>
</evidence>
<dbReference type="InterPro" id="IPR050532">
    <property type="entry name" value="Globin-like_OT"/>
</dbReference>
<keyword evidence="10" id="KW-1185">Reference proteome</keyword>
<evidence type="ECO:0000313" key="9">
    <source>
        <dbReference type="EMBL" id="CAE7334228.1"/>
    </source>
</evidence>
<dbReference type="PANTHER" id="PTHR46458">
    <property type="entry name" value="BLR2807 PROTEIN"/>
    <property type="match status" value="1"/>
</dbReference>
<dbReference type="Gene3D" id="1.10.150.50">
    <property type="entry name" value="Transcription Factor, Ets-1"/>
    <property type="match status" value="1"/>
</dbReference>